<keyword evidence="2" id="KW-0472">Membrane</keyword>
<evidence type="ECO:0000256" key="1">
    <source>
        <dbReference type="SAM" id="MobiDB-lite"/>
    </source>
</evidence>
<protein>
    <submittedName>
        <fullName evidence="3">Uncharacterized protein</fullName>
    </submittedName>
</protein>
<dbReference type="EMBL" id="JARJLG010000115">
    <property type="protein sequence ID" value="KAJ7742945.1"/>
    <property type="molecule type" value="Genomic_DNA"/>
</dbReference>
<comment type="caution">
    <text evidence="3">The sequence shown here is derived from an EMBL/GenBank/DDBJ whole genome shotgun (WGS) entry which is preliminary data.</text>
</comment>
<dbReference type="AlphaFoldDB" id="A0AAD7IH09"/>
<evidence type="ECO:0000313" key="3">
    <source>
        <dbReference type="EMBL" id="KAJ7742945.1"/>
    </source>
</evidence>
<accession>A0AAD7IH09</accession>
<keyword evidence="4" id="KW-1185">Reference proteome</keyword>
<gene>
    <name evidence="3" type="ORF">DFH07DRAFT_777569</name>
</gene>
<reference evidence="3" key="1">
    <citation type="submission" date="2023-03" db="EMBL/GenBank/DDBJ databases">
        <title>Massive genome expansion in bonnet fungi (Mycena s.s.) driven by repeated elements and novel gene families across ecological guilds.</title>
        <authorList>
            <consortium name="Lawrence Berkeley National Laboratory"/>
            <person name="Harder C.B."/>
            <person name="Miyauchi S."/>
            <person name="Viragh M."/>
            <person name="Kuo A."/>
            <person name="Thoen E."/>
            <person name="Andreopoulos B."/>
            <person name="Lu D."/>
            <person name="Skrede I."/>
            <person name="Drula E."/>
            <person name="Henrissat B."/>
            <person name="Morin E."/>
            <person name="Kohler A."/>
            <person name="Barry K."/>
            <person name="LaButti K."/>
            <person name="Morin E."/>
            <person name="Salamov A."/>
            <person name="Lipzen A."/>
            <person name="Mereny Z."/>
            <person name="Hegedus B."/>
            <person name="Baldrian P."/>
            <person name="Stursova M."/>
            <person name="Weitz H."/>
            <person name="Taylor A."/>
            <person name="Grigoriev I.V."/>
            <person name="Nagy L.G."/>
            <person name="Martin F."/>
            <person name="Kauserud H."/>
        </authorList>
    </citation>
    <scope>NUCLEOTIDE SEQUENCE</scope>
    <source>
        <strain evidence="3">CBHHK188m</strain>
    </source>
</reference>
<dbReference type="Proteomes" id="UP001215280">
    <property type="component" value="Unassembled WGS sequence"/>
</dbReference>
<organism evidence="3 4">
    <name type="scientific">Mycena maculata</name>
    <dbReference type="NCBI Taxonomy" id="230809"/>
    <lineage>
        <taxon>Eukaryota</taxon>
        <taxon>Fungi</taxon>
        <taxon>Dikarya</taxon>
        <taxon>Basidiomycota</taxon>
        <taxon>Agaricomycotina</taxon>
        <taxon>Agaricomycetes</taxon>
        <taxon>Agaricomycetidae</taxon>
        <taxon>Agaricales</taxon>
        <taxon>Marasmiineae</taxon>
        <taxon>Mycenaceae</taxon>
        <taxon>Mycena</taxon>
    </lineage>
</organism>
<feature type="compositionally biased region" description="Acidic residues" evidence="1">
    <location>
        <begin position="123"/>
        <end position="136"/>
    </location>
</feature>
<feature type="region of interest" description="Disordered" evidence="1">
    <location>
        <begin position="116"/>
        <end position="157"/>
    </location>
</feature>
<proteinExistence type="predicted"/>
<name>A0AAD7IH09_9AGAR</name>
<feature type="compositionally biased region" description="Basic and acidic residues" evidence="1">
    <location>
        <begin position="137"/>
        <end position="148"/>
    </location>
</feature>
<sequence>MSLEAAYLSVYVVIFLTIWTVVSGQLLFPMAIDVQRLVNVAPISFHRSHTAHMRIDRVRCLPGYRDPRVNYDSFYDLLVKLVRFIADLGISACAIFASTVVEPALVFVCSPDTRQDGSSSTYDDQDGPDQSPDDQPESEHNCDDCGEKDVDDPSMSDPYPPICVSYGFALRLRGGRNSDESGDNDSDSEEFESATAGSSSKRKRKSLPTKSRKSKGKGKARTEPDSDPEGAIQVTVGKGRSKGMFVNEVIELDSALEYWNVPPSDYPIAYVVDLNDSPECLEALDKTLTVDAFLKKQCQDSLSGPTGSRVADKLAEVLILEEDASVFCRRLNLSCGGSFSCSFAAPDHLVGFERWDDETMDDLISAPIRAAKMAEAGSLLALATEFYESVISKHCKSKGEDDSFECGGHAVMRRFVQGRNNGKTHFIGCSNWSKGDGLVHRFTKIPGGVRESILGQIFRGETVDVEDDDVVSARTHFRDGKHVRGKLSKNPCPAQILILIPIDGNDLRAVVMPKAGTPHNHPIFPRTKVPFAVASQYKKCIESTGPIGATTLRVDKSSSTRAILGGKLPQELHPSLISNRRRRDMVRGSQLSRFPNGTGMQGANLVSSVWNEFEEDKSRAPADRYIHAVSTLADDTHVIITVNPDLAALTLDASWIMVDTTFVVVHGKTNEWKLLIWLNGLDRRTVIGRVWSNRATREAFVLVWNGIFEAIETITGKALNFKAQALGDVIILRRLNLPEVDGMATVDVDIILMFVWKTCLVHFIRGVLALESHLDDYNLFQYLLSFPYLDSDVEITEYYTVCGTSLNPKLKAWWAHKLSYPWLLPSLNRRLSKISNKFWDLTPRDTNPIEGSHAQDNQVNNTNHSLIEAILLARQFDSDNARVIKASVEFGIWENGNNSARARFSSQAARQARARAKNAETATAEGGSRGLKARLAAAEQLTHSKDVEIQRLRSQLNSRNLTVPIPTKDSDVGPSTPQCKGAFSPTFIDISHSPKSDIAPSSSSPIAGPSKLPDLLFSGLLGVQPLFLPDSDLDYVDALRSDRMNNVFEEMGCYAVDGDDELRDWISTYRCPEIRLRHSARYLALQYQKFVRKEAALHKAVPVCVQGKSNLSASTEKS</sequence>
<feature type="transmembrane region" description="Helical" evidence="2">
    <location>
        <begin position="6"/>
        <end position="28"/>
    </location>
</feature>
<keyword evidence="2" id="KW-0812">Transmembrane</keyword>
<evidence type="ECO:0000313" key="4">
    <source>
        <dbReference type="Proteomes" id="UP001215280"/>
    </source>
</evidence>
<evidence type="ECO:0000256" key="2">
    <source>
        <dbReference type="SAM" id="Phobius"/>
    </source>
</evidence>
<feature type="compositionally biased region" description="Basic residues" evidence="1">
    <location>
        <begin position="200"/>
        <end position="219"/>
    </location>
</feature>
<keyword evidence="2" id="KW-1133">Transmembrane helix</keyword>
<feature type="compositionally biased region" description="Acidic residues" evidence="1">
    <location>
        <begin position="180"/>
        <end position="192"/>
    </location>
</feature>
<feature type="region of interest" description="Disordered" evidence="1">
    <location>
        <begin position="175"/>
        <end position="233"/>
    </location>
</feature>